<sequence length="132" mass="14404">MSFVKTRFFRSVAICLVFSFFFVALIPKNSYAYIAAAEEMSSTRQTDEATVQRVLESKAVSERLESFGLSAEEVDSKVSRLSDSELHSFASNLESVAPGQGAGVVIAALVIILLLYALLQISGHRIIVEPVD</sequence>
<dbReference type="InterPro" id="IPR046735">
    <property type="entry name" value="PA2779-like"/>
</dbReference>
<proteinExistence type="predicted"/>
<evidence type="ECO:0000256" key="1">
    <source>
        <dbReference type="SAM" id="Phobius"/>
    </source>
</evidence>
<organism evidence="2">
    <name type="scientific">hydrothermal vent metagenome</name>
    <dbReference type="NCBI Taxonomy" id="652676"/>
    <lineage>
        <taxon>unclassified sequences</taxon>
        <taxon>metagenomes</taxon>
        <taxon>ecological metagenomes</taxon>
    </lineage>
</organism>
<dbReference type="Pfam" id="PF20332">
    <property type="entry name" value="DUF6627"/>
    <property type="match status" value="1"/>
</dbReference>
<keyword evidence="1" id="KW-0812">Transmembrane</keyword>
<protein>
    <recommendedName>
        <fullName evidence="3">PA2779 family protein</fullName>
    </recommendedName>
</protein>
<dbReference type="NCBIfam" id="NF033919">
    <property type="entry name" value="PA2779_fam"/>
    <property type="match status" value="1"/>
</dbReference>
<feature type="transmembrane region" description="Helical" evidence="1">
    <location>
        <begin position="101"/>
        <end position="119"/>
    </location>
</feature>
<dbReference type="EMBL" id="UOEA01000076">
    <property type="protein sequence ID" value="VAV84872.1"/>
    <property type="molecule type" value="Genomic_DNA"/>
</dbReference>
<evidence type="ECO:0008006" key="3">
    <source>
        <dbReference type="Google" id="ProtNLM"/>
    </source>
</evidence>
<reference evidence="2" key="1">
    <citation type="submission" date="2018-06" db="EMBL/GenBank/DDBJ databases">
        <authorList>
            <person name="Zhirakovskaya E."/>
        </authorList>
    </citation>
    <scope>NUCLEOTIDE SEQUENCE</scope>
</reference>
<gene>
    <name evidence="2" type="ORF">MNBD_DELTA01-574</name>
</gene>
<keyword evidence="1" id="KW-1133">Transmembrane helix</keyword>
<dbReference type="AlphaFoldDB" id="A0A3B0QX32"/>
<keyword evidence="1" id="KW-0472">Membrane</keyword>
<name>A0A3B0QX32_9ZZZZ</name>
<accession>A0A3B0QX32</accession>
<evidence type="ECO:0000313" key="2">
    <source>
        <dbReference type="EMBL" id="VAV84872.1"/>
    </source>
</evidence>